<dbReference type="NCBIfam" id="NF005425">
    <property type="entry name" value="PRK07006.1"/>
    <property type="match status" value="1"/>
</dbReference>
<evidence type="ECO:0000256" key="10">
    <source>
        <dbReference type="ARBA" id="ARBA00023211"/>
    </source>
</evidence>
<dbReference type="EMBL" id="JAUONL010000007">
    <property type="protein sequence ID" value="MDO6358153.1"/>
    <property type="molecule type" value="Genomic_DNA"/>
</dbReference>
<evidence type="ECO:0000256" key="7">
    <source>
        <dbReference type="ARBA" id="ARBA00022842"/>
    </source>
</evidence>
<feature type="binding site" evidence="14">
    <location>
        <position position="283"/>
    </location>
    <ligand>
        <name>Mg(2+)</name>
        <dbReference type="ChEBI" id="CHEBI:18420"/>
    </ligand>
</feature>
<keyword evidence="9 20" id="KW-0560">Oxidoreductase</keyword>
<dbReference type="InterPro" id="IPR024084">
    <property type="entry name" value="IsoPropMal-DH-like_dom"/>
</dbReference>
<dbReference type="GO" id="GO:0006097">
    <property type="term" value="P:glyoxylate cycle"/>
    <property type="evidence" value="ECO:0007669"/>
    <property type="project" value="UniProtKB-KW"/>
</dbReference>
<gene>
    <name evidence="20" type="primary">icd</name>
    <name evidence="22" type="ORF">DW190_06940</name>
    <name evidence="19" type="ORF">ERS852494_03437</name>
    <name evidence="20" type="ORF">ERS852558_02461</name>
    <name evidence="21" type="ORF">Q4469_10700</name>
</gene>
<evidence type="ECO:0000313" key="22">
    <source>
        <dbReference type="EMBL" id="RHH92040.1"/>
    </source>
</evidence>
<evidence type="ECO:0000256" key="13">
    <source>
        <dbReference type="PIRSR" id="PIRSR604439-2"/>
    </source>
</evidence>
<keyword evidence="5 17" id="KW-0816">Tricarboxylic acid cycle</keyword>
<evidence type="ECO:0000313" key="20">
    <source>
        <dbReference type="EMBL" id="CUQ28798.1"/>
    </source>
</evidence>
<dbReference type="EMBL" id="CZAI01000008">
    <property type="protein sequence ID" value="CUP92069.1"/>
    <property type="molecule type" value="Genomic_DNA"/>
</dbReference>
<feature type="modified residue" description="Phosphoserine" evidence="16">
    <location>
        <position position="102"/>
    </location>
</feature>
<sequence length="396" mass="43514">MSKITIQKDSTLLVPDVPTVPYITGDGVGAEVTPSMQIIVDAAVRKAYGGKRHIEWLEVPAGERAFNETGSWLPEETMQAFQEYLVGIKGPLTTPVGGGIRSLNVALRQTLDLYVCLRPVRWYQGVQSPVKAPEKVNMCVFRENTEDIYAGIEWEAGTPEAKKFYKFLKDEMGVTKVRFPETSSFGVKPVSREGTERLVRAACQYALDHHLPSVTLVHKGNIMKYTEGGFKKWGYELAQREFGDALADGRLVIKDCIADAFLQNTLLIPEEYSVIATLNLNGDYVSDQLAAMVGGIGIAPGANINYKTGHAIFEATHGTAPNIAGKNVVNPCSIILSAVMMLGYFGWTEAAALIEKALENSFLEARATHDLARFMPNGTSLSTTDFTREIVERIEK</sequence>
<evidence type="ECO:0000256" key="15">
    <source>
        <dbReference type="PIRSR" id="PIRSR604439-4"/>
    </source>
</evidence>
<feature type="site" description="Critical for catalysis" evidence="15">
    <location>
        <position position="219"/>
    </location>
</feature>
<proteinExistence type="inferred from homology"/>
<dbReference type="PROSITE" id="PS00470">
    <property type="entry name" value="IDH_IMDH"/>
    <property type="match status" value="1"/>
</dbReference>
<dbReference type="EC" id="1.1.1.42" evidence="17"/>
<reference evidence="21" key="3">
    <citation type="submission" date="2023-07" db="EMBL/GenBank/DDBJ databases">
        <title>Whole Genome Sequencing of Colonoscopy isolates.</title>
        <authorList>
            <person name="Surve S.V."/>
            <person name="Valls R.A."/>
            <person name="Barrak K.E."/>
            <person name="Gardner T.B."/>
            <person name="O'Toole G.A."/>
        </authorList>
    </citation>
    <scope>NUCLEOTIDE SEQUENCE</scope>
    <source>
        <strain evidence="21">GP0119</strain>
    </source>
</reference>
<evidence type="ECO:0000256" key="1">
    <source>
        <dbReference type="ARBA" id="ARBA00001936"/>
    </source>
</evidence>
<keyword evidence="8 13" id="KW-0521">NADP</keyword>
<evidence type="ECO:0000256" key="12">
    <source>
        <dbReference type="PIRSR" id="PIRSR604439-1"/>
    </source>
</evidence>
<feature type="binding site" evidence="13">
    <location>
        <position position="330"/>
    </location>
    <ligand>
        <name>NADP(+)</name>
        <dbReference type="ChEBI" id="CHEBI:58349"/>
    </ligand>
</feature>
<keyword evidence="6 17" id="KW-0479">Metal-binding</keyword>
<dbReference type="EMBL" id="CZBL01000009">
    <property type="protein sequence ID" value="CUQ28798.1"/>
    <property type="molecule type" value="Genomic_DNA"/>
</dbReference>
<feature type="modified residue" description="N6-succinyllysine" evidence="16">
    <location>
        <position position="231"/>
    </location>
</feature>
<evidence type="ECO:0000256" key="17">
    <source>
        <dbReference type="RuleBase" id="RU004446"/>
    </source>
</evidence>
<dbReference type="PANTHER" id="PTHR43504:SF1">
    <property type="entry name" value="ISOCITRATE DEHYDROGENASE [NADP]"/>
    <property type="match status" value="1"/>
</dbReference>
<keyword evidence="4 17" id="KW-0329">Glyoxylate bypass</keyword>
<dbReference type="Gene3D" id="3.40.718.10">
    <property type="entry name" value="Isopropylmalate Dehydrogenase"/>
    <property type="match status" value="1"/>
</dbReference>
<evidence type="ECO:0000256" key="2">
    <source>
        <dbReference type="ARBA" id="ARBA00007769"/>
    </source>
</evidence>
<dbReference type="Pfam" id="PF00180">
    <property type="entry name" value="Iso_dh"/>
    <property type="match status" value="1"/>
</dbReference>
<feature type="modified residue" description="N6-acetyllysine" evidence="16">
    <location>
        <position position="131"/>
    </location>
</feature>
<organism evidence="20 24">
    <name type="scientific">Bacteroides caccae</name>
    <dbReference type="NCBI Taxonomy" id="47678"/>
    <lineage>
        <taxon>Bacteria</taxon>
        <taxon>Pseudomonadati</taxon>
        <taxon>Bacteroidota</taxon>
        <taxon>Bacteroidia</taxon>
        <taxon>Bacteroidales</taxon>
        <taxon>Bacteroidaceae</taxon>
        <taxon>Bacteroides</taxon>
    </lineage>
</organism>
<evidence type="ECO:0000313" key="24">
    <source>
        <dbReference type="Proteomes" id="UP000095725"/>
    </source>
</evidence>
<dbReference type="Proteomes" id="UP000283512">
    <property type="component" value="Unassembled WGS sequence"/>
</dbReference>
<feature type="site" description="Critical for catalysis" evidence="15">
    <location>
        <position position="149"/>
    </location>
</feature>
<evidence type="ECO:0000313" key="23">
    <source>
        <dbReference type="Proteomes" id="UP000095657"/>
    </source>
</evidence>
<dbReference type="EMBL" id="QRKD01000004">
    <property type="protein sequence ID" value="RHH92040.1"/>
    <property type="molecule type" value="Genomic_DNA"/>
</dbReference>
<keyword evidence="10 14" id="KW-0464">Manganese</keyword>
<evidence type="ECO:0000256" key="16">
    <source>
        <dbReference type="PIRSR" id="PIRSR604439-5"/>
    </source>
</evidence>
<dbReference type="RefSeq" id="WP_005682746.1">
    <property type="nucleotide sequence ID" value="NZ_CABMOQ010000023.1"/>
</dbReference>
<comment type="cofactor">
    <cofactor evidence="14">
        <name>Mg(2+)</name>
        <dbReference type="ChEBI" id="CHEBI:18420"/>
    </cofactor>
    <cofactor evidence="14">
        <name>Mn(2+)</name>
        <dbReference type="ChEBI" id="CHEBI:29035"/>
    </cofactor>
    <text evidence="14">Binds 1 Mg(2+) or Mn(2+) ion per subunit.</text>
</comment>
<dbReference type="AlphaFoldDB" id="A0A174V9L9"/>
<dbReference type="SUPFAM" id="SSF53659">
    <property type="entry name" value="Isocitrate/Isopropylmalate dehydrogenase-like"/>
    <property type="match status" value="1"/>
</dbReference>
<dbReference type="Proteomes" id="UP000095657">
    <property type="component" value="Unassembled WGS sequence"/>
</dbReference>
<feature type="binding site" evidence="12">
    <location>
        <position position="104"/>
    </location>
    <ligand>
        <name>D-threo-isocitrate</name>
        <dbReference type="ChEBI" id="CHEBI:15562"/>
    </ligand>
</feature>
<dbReference type="GO" id="GO:0006099">
    <property type="term" value="P:tricarboxylic acid cycle"/>
    <property type="evidence" value="ECO:0007669"/>
    <property type="project" value="UniProtKB-UniRule"/>
</dbReference>
<name>A0A174V9L9_9BACE</name>
<reference evidence="22 25" key="2">
    <citation type="submission" date="2018-08" db="EMBL/GenBank/DDBJ databases">
        <title>A genome reference for cultivated species of the human gut microbiota.</title>
        <authorList>
            <person name="Zou Y."/>
            <person name="Xue W."/>
            <person name="Luo G."/>
        </authorList>
    </citation>
    <scope>NUCLEOTIDE SEQUENCE [LARGE SCALE GENOMIC DNA]</scope>
    <source>
        <strain evidence="22 25">AM16-49B</strain>
    </source>
</reference>
<feature type="binding site" evidence="12">
    <location>
        <position position="142"/>
    </location>
    <ligand>
        <name>D-threo-isocitrate</name>
        <dbReference type="ChEBI" id="CHEBI:15562"/>
    </ligand>
</feature>
<feature type="modified residue" description="N6-succinyllysine" evidence="16">
    <location>
        <position position="89"/>
    </location>
</feature>
<dbReference type="PANTHER" id="PTHR43504">
    <property type="entry name" value="ISOCITRATE DEHYDROGENASE [NADP]"/>
    <property type="match status" value="1"/>
</dbReference>
<comment type="similarity">
    <text evidence="2">Belongs to the isocitrate and isopropylmalate dehydrogenases family.</text>
</comment>
<dbReference type="GO" id="GO:0051287">
    <property type="term" value="F:NAD binding"/>
    <property type="evidence" value="ECO:0007669"/>
    <property type="project" value="InterPro"/>
</dbReference>
<feature type="binding site" evidence="12">
    <location>
        <position position="102"/>
    </location>
    <ligand>
        <name>D-threo-isocitrate</name>
        <dbReference type="ChEBI" id="CHEBI:15562"/>
    </ligand>
</feature>
<comment type="catalytic activity">
    <reaction evidence="11">
        <text>D-threo-isocitrate + NADP(+) = 2-oxoglutarate + CO2 + NADPH</text>
        <dbReference type="Rhea" id="RHEA:19629"/>
        <dbReference type="ChEBI" id="CHEBI:15562"/>
        <dbReference type="ChEBI" id="CHEBI:16526"/>
        <dbReference type="ChEBI" id="CHEBI:16810"/>
        <dbReference type="ChEBI" id="CHEBI:57783"/>
        <dbReference type="ChEBI" id="CHEBI:58349"/>
        <dbReference type="EC" id="1.1.1.42"/>
    </reaction>
</comment>
<dbReference type="GeneID" id="75115631"/>
<evidence type="ECO:0000256" key="3">
    <source>
        <dbReference type="ARBA" id="ARBA00011738"/>
    </source>
</evidence>
<feature type="binding site" evidence="13">
    <location>
        <position position="373"/>
    </location>
    <ligand>
        <name>NADP(+)</name>
        <dbReference type="ChEBI" id="CHEBI:58349"/>
    </ligand>
</feature>
<evidence type="ECO:0000313" key="19">
    <source>
        <dbReference type="EMBL" id="CUP92069.1"/>
    </source>
</evidence>
<dbReference type="Proteomes" id="UP000095725">
    <property type="component" value="Unassembled WGS sequence"/>
</dbReference>
<dbReference type="InterPro" id="IPR004439">
    <property type="entry name" value="Isocitrate_DH_NADP_dimer_prok"/>
</dbReference>
<evidence type="ECO:0000256" key="4">
    <source>
        <dbReference type="ARBA" id="ARBA00022435"/>
    </source>
</evidence>
<dbReference type="GO" id="GO:0004450">
    <property type="term" value="F:isocitrate dehydrogenase (NADP+) activity"/>
    <property type="evidence" value="ECO:0007669"/>
    <property type="project" value="UniProtKB-UniRule"/>
</dbReference>
<feature type="domain" description="Isopropylmalate dehydrogenase-like" evidence="18">
    <location>
        <begin position="19"/>
        <end position="390"/>
    </location>
</feature>
<comment type="subunit">
    <text evidence="3">Homodimer.</text>
</comment>
<dbReference type="SMART" id="SM01329">
    <property type="entry name" value="Iso_dh"/>
    <property type="match status" value="1"/>
</dbReference>
<dbReference type="GO" id="GO:0000287">
    <property type="term" value="F:magnesium ion binding"/>
    <property type="evidence" value="ECO:0007669"/>
    <property type="project" value="InterPro"/>
</dbReference>
<evidence type="ECO:0000256" key="9">
    <source>
        <dbReference type="ARBA" id="ARBA00023002"/>
    </source>
</evidence>
<dbReference type="STRING" id="47678.ERS852494_03437"/>
<dbReference type="Proteomes" id="UP001170023">
    <property type="component" value="Unassembled WGS sequence"/>
</dbReference>
<protein>
    <recommendedName>
        <fullName evidence="17">Isocitrate dehydrogenase [NADP]</fullName>
        <ecNumber evidence="17">1.1.1.42</ecNumber>
    </recommendedName>
</protein>
<keyword evidence="7 14" id="KW-0460">Magnesium</keyword>
<evidence type="ECO:0000256" key="11">
    <source>
        <dbReference type="ARBA" id="ARBA00023554"/>
    </source>
</evidence>
<evidence type="ECO:0000256" key="5">
    <source>
        <dbReference type="ARBA" id="ARBA00022532"/>
    </source>
</evidence>
<feature type="binding site" evidence="12">
    <location>
        <position position="108"/>
    </location>
    <ligand>
        <name>D-threo-isocitrate</name>
        <dbReference type="ChEBI" id="CHEBI:15562"/>
    </ligand>
</feature>
<feature type="binding site" evidence="13">
    <location>
        <position position="93"/>
    </location>
    <ligand>
        <name>NADP(+)</name>
        <dbReference type="ChEBI" id="CHEBI:58349"/>
    </ligand>
</feature>
<evidence type="ECO:0000256" key="6">
    <source>
        <dbReference type="ARBA" id="ARBA00022723"/>
    </source>
</evidence>
<reference evidence="23 24" key="1">
    <citation type="submission" date="2015-09" db="EMBL/GenBank/DDBJ databases">
        <authorList>
            <consortium name="Pathogen Informatics"/>
        </authorList>
    </citation>
    <scope>NUCLEOTIDE SEQUENCE [LARGE SCALE GENOMIC DNA]</scope>
    <source>
        <strain evidence="19 23">2789STDY5834880</strain>
        <strain evidence="20 24">2789STDY5834946</strain>
    </source>
</reference>
<evidence type="ECO:0000313" key="25">
    <source>
        <dbReference type="Proteomes" id="UP000283512"/>
    </source>
</evidence>
<evidence type="ECO:0000256" key="8">
    <source>
        <dbReference type="ARBA" id="ARBA00022857"/>
    </source>
</evidence>
<dbReference type="NCBIfam" id="TIGR00183">
    <property type="entry name" value="prok_nadp_idh"/>
    <property type="match status" value="1"/>
</dbReference>
<evidence type="ECO:0000313" key="21">
    <source>
        <dbReference type="EMBL" id="MDO6358153.1"/>
    </source>
</evidence>
<accession>A0A174V9L9</accession>
<evidence type="ECO:0000259" key="18">
    <source>
        <dbReference type="SMART" id="SM01329"/>
    </source>
</evidence>
<dbReference type="InterPro" id="IPR019818">
    <property type="entry name" value="IsoCit/isopropylmalate_DH_CS"/>
</dbReference>
<evidence type="ECO:0000256" key="14">
    <source>
        <dbReference type="PIRSR" id="PIRSR604439-3"/>
    </source>
</evidence>
<comment type="cofactor">
    <cofactor evidence="1">
        <name>Mn(2+)</name>
        <dbReference type="ChEBI" id="CHEBI:29035"/>
    </cofactor>
</comment>
<feature type="binding site" evidence="12">
    <location>
        <position position="118"/>
    </location>
    <ligand>
        <name>D-threo-isocitrate</name>
        <dbReference type="ChEBI" id="CHEBI:15562"/>
    </ligand>
</feature>